<reference evidence="8 9" key="1">
    <citation type="submission" date="2024-07" db="EMBL/GenBank/DDBJ databases">
        <title>Uliginosibacterium paludis KCTC:42655.</title>
        <authorList>
            <person name="Kim M.K."/>
        </authorList>
    </citation>
    <scope>NUCLEOTIDE SEQUENCE [LARGE SCALE GENOMIC DNA]</scope>
    <source>
        <strain evidence="8 9">KCTC 42655</strain>
    </source>
</reference>
<comment type="caution">
    <text evidence="8">The sequence shown here is derived from an EMBL/GenBank/DDBJ whole genome shotgun (WGS) entry which is preliminary data.</text>
</comment>
<keyword evidence="4" id="KW-0378">Hydrolase</keyword>
<dbReference type="EMBL" id="JBEWLZ010000012">
    <property type="protein sequence ID" value="MET1491522.1"/>
    <property type="molecule type" value="Genomic_DNA"/>
</dbReference>
<evidence type="ECO:0008006" key="10">
    <source>
        <dbReference type="Google" id="ProtNLM"/>
    </source>
</evidence>
<keyword evidence="5" id="KW-0862">Zinc</keyword>
<comment type="cofactor">
    <cofactor evidence="1">
        <name>Zn(2+)</name>
        <dbReference type="ChEBI" id="CHEBI:29105"/>
    </cofactor>
</comment>
<keyword evidence="7" id="KW-0472">Membrane</keyword>
<protein>
    <recommendedName>
        <fullName evidence="10">Peptidase M50 domain-containing protein</fullName>
    </recommendedName>
</protein>
<comment type="similarity">
    <text evidence="2">Belongs to the peptidase M50B family.</text>
</comment>
<dbReference type="Proteomes" id="UP001548590">
    <property type="component" value="Unassembled WGS sequence"/>
</dbReference>
<proteinExistence type="inferred from homology"/>
<keyword evidence="3" id="KW-0645">Protease</keyword>
<evidence type="ECO:0000256" key="2">
    <source>
        <dbReference type="ARBA" id="ARBA00007931"/>
    </source>
</evidence>
<evidence type="ECO:0000256" key="6">
    <source>
        <dbReference type="ARBA" id="ARBA00023049"/>
    </source>
</evidence>
<dbReference type="PANTHER" id="PTHR39188">
    <property type="entry name" value="MEMBRANE-ASSOCIATED ZINC METALLOPROTEASE M50B"/>
    <property type="match status" value="1"/>
</dbReference>
<keyword evidence="9" id="KW-1185">Reference proteome</keyword>
<feature type="transmembrane region" description="Helical" evidence="7">
    <location>
        <begin position="12"/>
        <end position="35"/>
    </location>
</feature>
<keyword evidence="6" id="KW-0482">Metalloprotease</keyword>
<keyword evidence="7" id="KW-0812">Transmembrane</keyword>
<dbReference type="PANTHER" id="PTHR39188:SF3">
    <property type="entry name" value="STAGE IV SPORULATION PROTEIN FB"/>
    <property type="match status" value="1"/>
</dbReference>
<evidence type="ECO:0000256" key="7">
    <source>
        <dbReference type="SAM" id="Phobius"/>
    </source>
</evidence>
<feature type="transmembrane region" description="Helical" evidence="7">
    <location>
        <begin position="41"/>
        <end position="60"/>
    </location>
</feature>
<evidence type="ECO:0000256" key="1">
    <source>
        <dbReference type="ARBA" id="ARBA00001947"/>
    </source>
</evidence>
<sequence length="185" mass="20528">MNGYIATKSIKILGAPVHIHWSVVVIGTALFVGAIQTPFLAFEWLATYLAIILIHEAGHAYVAKRLGYRSHAIYLTFIHGLCVFEAPYYEKEANQVAWGGVLAQLALALPLVVLSLIIGDEQPPAVRVLTTNLGYYNLFIVGFNLIPAKGFDGEKAWRLIPAYINELRARSAAKKVTKRIIRRVK</sequence>
<feature type="transmembrane region" description="Helical" evidence="7">
    <location>
        <begin position="95"/>
        <end position="118"/>
    </location>
</feature>
<accession>A0ABV2CVT1</accession>
<dbReference type="RefSeq" id="WP_345927346.1">
    <property type="nucleotide sequence ID" value="NZ_JBDIVF010000004.1"/>
</dbReference>
<evidence type="ECO:0000313" key="8">
    <source>
        <dbReference type="EMBL" id="MET1491522.1"/>
    </source>
</evidence>
<evidence type="ECO:0000256" key="5">
    <source>
        <dbReference type="ARBA" id="ARBA00022833"/>
    </source>
</evidence>
<gene>
    <name evidence="8" type="ORF">ABVT11_16910</name>
</gene>
<keyword evidence="7" id="KW-1133">Transmembrane helix</keyword>
<evidence type="ECO:0000256" key="3">
    <source>
        <dbReference type="ARBA" id="ARBA00022670"/>
    </source>
</evidence>
<evidence type="ECO:0000313" key="9">
    <source>
        <dbReference type="Proteomes" id="UP001548590"/>
    </source>
</evidence>
<name>A0ABV2CVT1_9RHOO</name>
<organism evidence="8 9">
    <name type="scientific">Uliginosibacterium paludis</name>
    <dbReference type="NCBI Taxonomy" id="1615952"/>
    <lineage>
        <taxon>Bacteria</taxon>
        <taxon>Pseudomonadati</taxon>
        <taxon>Pseudomonadota</taxon>
        <taxon>Betaproteobacteria</taxon>
        <taxon>Rhodocyclales</taxon>
        <taxon>Zoogloeaceae</taxon>
        <taxon>Uliginosibacterium</taxon>
    </lineage>
</organism>
<evidence type="ECO:0000256" key="4">
    <source>
        <dbReference type="ARBA" id="ARBA00022801"/>
    </source>
</evidence>